<sequence>MKNFNKYIIAALLGGTTMGFTSCSLDEYNPSNEGADAVFVTEKGMENLVNQMYYNFRWKFYGREDPCLYMEGSADIWQNIGSNYDYGKQLTRCVGLQGDRGQFANVWNRVYDNINVCNTIIGRLDDCKELSADKRSDFEGEAKFMRSYCYWWLTEFFGDIELKTKETKDPVFTAKRTDRKTIYDEVIIPDAKFAAENLPVTPYEGNVGRSTKKAAKALLARVLLTRAQYEEAGSDAQKAFYQQALDAALDVINNKAALGIRIYDTYDEIWQAKNNKTNTEYLWVATFSSVSSLNADSKPNRLHSYFSPKLVGNAGIQNTQTSFDYPAESTLLMPTYYFMNLWEDWDARYDVDFQEAFMNPSKYPYKWKEAEANKYNQPELKDKKSAVNDTLLYFTRKHISDETSRNYATVDIDELYDTGNVNAYGGAPLRNYKTDAANYDSKTSQYIAASFPRFRKYRIWDGDENGTILLMDQKANQKASHADVPIMRYAEMPLIAAECYIALGNPGAAADMINNEIRTARVVKAGHSLSEAQVNASQMTIDWIMDERARELCGEWLRWFDIKRVYSPQGKFASTIIGRNPSMTKDDCMQEYHALRPIPNTFLDKLENASEFGQNPGYNPYTK</sequence>
<dbReference type="InterPro" id="IPR011990">
    <property type="entry name" value="TPR-like_helical_dom_sf"/>
</dbReference>
<evidence type="ECO:0008006" key="10">
    <source>
        <dbReference type="Google" id="ProtNLM"/>
    </source>
</evidence>
<dbReference type="InterPro" id="IPR012944">
    <property type="entry name" value="SusD_RagB_dom"/>
</dbReference>
<proteinExistence type="inferred from homology"/>
<comment type="subcellular location">
    <subcellularLocation>
        <location evidence="1">Cell outer membrane</location>
    </subcellularLocation>
</comment>
<dbReference type="Proteomes" id="UP000032046">
    <property type="component" value="Unassembled WGS sequence"/>
</dbReference>
<evidence type="ECO:0000313" key="8">
    <source>
        <dbReference type="EMBL" id="KIP63368.1"/>
    </source>
</evidence>
<keyword evidence="4" id="KW-0472">Membrane</keyword>
<name>A0A0D0IVI0_9BACT</name>
<dbReference type="Pfam" id="PF07980">
    <property type="entry name" value="SusD_RagB"/>
    <property type="match status" value="1"/>
</dbReference>
<evidence type="ECO:0000256" key="3">
    <source>
        <dbReference type="ARBA" id="ARBA00022729"/>
    </source>
</evidence>
<keyword evidence="9" id="KW-1185">Reference proteome</keyword>
<dbReference type="InterPro" id="IPR033985">
    <property type="entry name" value="SusD-like_N"/>
</dbReference>
<protein>
    <recommendedName>
        <fullName evidence="10">RagB/SusD family nutrient uptake outer membrane protein</fullName>
    </recommendedName>
</protein>
<accession>A0A0D0IVI0</accession>
<gene>
    <name evidence="8" type="ORF">ST44_03650</name>
</gene>
<organism evidence="8 9">
    <name type="scientific">Prevotella pectinovora</name>
    <dbReference type="NCBI Taxonomy" id="1602169"/>
    <lineage>
        <taxon>Bacteria</taxon>
        <taxon>Pseudomonadati</taxon>
        <taxon>Bacteroidota</taxon>
        <taxon>Bacteroidia</taxon>
        <taxon>Bacteroidales</taxon>
        <taxon>Prevotellaceae</taxon>
        <taxon>Prevotella</taxon>
    </lineage>
</organism>
<dbReference type="Pfam" id="PF14322">
    <property type="entry name" value="SusD-like_3"/>
    <property type="match status" value="1"/>
</dbReference>
<comment type="caution">
    <text evidence="8">The sequence shown here is derived from an EMBL/GenBank/DDBJ whole genome shotgun (WGS) entry which is preliminary data.</text>
</comment>
<feature type="domain" description="SusD-like N-terminal" evidence="7">
    <location>
        <begin position="39"/>
        <end position="224"/>
    </location>
</feature>
<comment type="similarity">
    <text evidence="2">Belongs to the SusD family.</text>
</comment>
<evidence type="ECO:0000256" key="2">
    <source>
        <dbReference type="ARBA" id="ARBA00006275"/>
    </source>
</evidence>
<evidence type="ECO:0000259" key="7">
    <source>
        <dbReference type="Pfam" id="PF14322"/>
    </source>
</evidence>
<evidence type="ECO:0000256" key="5">
    <source>
        <dbReference type="ARBA" id="ARBA00023237"/>
    </source>
</evidence>
<dbReference type="GO" id="GO:0009279">
    <property type="term" value="C:cell outer membrane"/>
    <property type="evidence" value="ECO:0007669"/>
    <property type="project" value="UniProtKB-SubCell"/>
</dbReference>
<evidence type="ECO:0000256" key="4">
    <source>
        <dbReference type="ARBA" id="ARBA00023136"/>
    </source>
</evidence>
<dbReference type="Gene3D" id="1.25.40.390">
    <property type="match status" value="1"/>
</dbReference>
<dbReference type="PROSITE" id="PS51257">
    <property type="entry name" value="PROKAR_LIPOPROTEIN"/>
    <property type="match status" value="1"/>
</dbReference>
<evidence type="ECO:0000313" key="9">
    <source>
        <dbReference type="Proteomes" id="UP000032046"/>
    </source>
</evidence>
<reference evidence="8 9" key="1">
    <citation type="submission" date="2015-01" db="EMBL/GenBank/DDBJ databases">
        <title>Comparative genomics of non-oral Prevotella species.</title>
        <authorList>
            <person name="Accetto T."/>
            <person name="Nograsek B."/>
            <person name="Avgustin G."/>
        </authorList>
    </citation>
    <scope>NUCLEOTIDE SEQUENCE [LARGE SCALE GENOMIC DNA]</scope>
    <source>
        <strain evidence="8 9">P5-119</strain>
    </source>
</reference>
<dbReference type="STRING" id="1602171.ST44_03650"/>
<dbReference type="SUPFAM" id="SSF48452">
    <property type="entry name" value="TPR-like"/>
    <property type="match status" value="1"/>
</dbReference>
<dbReference type="RefSeq" id="WP_042518184.1">
    <property type="nucleotide sequence ID" value="NZ_JXQK01000043.1"/>
</dbReference>
<feature type="domain" description="RagB/SusD" evidence="6">
    <location>
        <begin position="472"/>
        <end position="618"/>
    </location>
</feature>
<dbReference type="AlphaFoldDB" id="A0A0D0IVI0"/>
<keyword evidence="5" id="KW-0998">Cell outer membrane</keyword>
<evidence type="ECO:0000256" key="1">
    <source>
        <dbReference type="ARBA" id="ARBA00004442"/>
    </source>
</evidence>
<dbReference type="EMBL" id="JXQK01000043">
    <property type="protein sequence ID" value="KIP63368.1"/>
    <property type="molecule type" value="Genomic_DNA"/>
</dbReference>
<evidence type="ECO:0000259" key="6">
    <source>
        <dbReference type="Pfam" id="PF07980"/>
    </source>
</evidence>
<keyword evidence="3" id="KW-0732">Signal</keyword>